<dbReference type="RefSeq" id="WP_054467503.1">
    <property type="nucleotide sequence ID" value="NZ_CP159837.1"/>
</dbReference>
<evidence type="ECO:0000313" key="1">
    <source>
        <dbReference type="EMBL" id="XCM39684.1"/>
    </source>
</evidence>
<protein>
    <submittedName>
        <fullName evidence="1">DUF4089 domain-containing protein</fullName>
    </submittedName>
</protein>
<dbReference type="AlphaFoldDB" id="A0AAU8JNQ5"/>
<dbReference type="Pfam" id="PF13318">
    <property type="entry name" value="AtzG-like"/>
    <property type="match status" value="1"/>
</dbReference>
<accession>A0AAU8JNQ5</accession>
<organism evidence="1">
    <name type="scientific">Planktothricoides raciborskii GIHE-MW2</name>
    <dbReference type="NCBI Taxonomy" id="2792601"/>
    <lineage>
        <taxon>Bacteria</taxon>
        <taxon>Bacillati</taxon>
        <taxon>Cyanobacteriota</taxon>
        <taxon>Cyanophyceae</taxon>
        <taxon>Oscillatoriophycideae</taxon>
        <taxon>Oscillatoriales</taxon>
        <taxon>Oscillatoriaceae</taxon>
        <taxon>Planktothricoides</taxon>
    </lineage>
</organism>
<gene>
    <name evidence="1" type="ORF">ABWT76_002631</name>
</gene>
<dbReference type="InterPro" id="IPR025148">
    <property type="entry name" value="AtzG-like"/>
</dbReference>
<name>A0AAU8JNQ5_9CYAN</name>
<reference evidence="1" key="1">
    <citation type="submission" date="2024-07" db="EMBL/GenBank/DDBJ databases">
        <authorList>
            <person name="Kim Y.J."/>
            <person name="Jeong J.Y."/>
        </authorList>
    </citation>
    <scope>NUCLEOTIDE SEQUENCE</scope>
    <source>
        <strain evidence="1">GIHE-MW2</strain>
    </source>
</reference>
<sequence>MNNQEEINLKTYIQHTAALNQLPIPPECEAGVVANFQRIAKIAQQVIEFPLPENIAADPKFDP</sequence>
<dbReference type="EMBL" id="CP159837">
    <property type="protein sequence ID" value="XCM39684.1"/>
    <property type="molecule type" value="Genomic_DNA"/>
</dbReference>
<proteinExistence type="predicted"/>